<evidence type="ECO:0000256" key="2">
    <source>
        <dbReference type="SAM" id="MobiDB-lite"/>
    </source>
</evidence>
<evidence type="ECO:0000259" key="3">
    <source>
        <dbReference type="PROSITE" id="PS50943"/>
    </source>
</evidence>
<dbReference type="Pfam" id="PF01381">
    <property type="entry name" value="HTH_3"/>
    <property type="match status" value="1"/>
</dbReference>
<dbReference type="InterPro" id="IPR010982">
    <property type="entry name" value="Lambda_DNA-bd_dom_sf"/>
</dbReference>
<dbReference type="InterPro" id="IPR001387">
    <property type="entry name" value="Cro/C1-type_HTH"/>
</dbReference>
<accession>A0ABN3AAH8</accession>
<name>A0ABN3AAH8_9ACTN</name>
<proteinExistence type="inferred from homology"/>
<organism evidence="4 5">
    <name type="scientific">Actinomadura napierensis</name>
    <dbReference type="NCBI Taxonomy" id="267854"/>
    <lineage>
        <taxon>Bacteria</taxon>
        <taxon>Bacillati</taxon>
        <taxon>Actinomycetota</taxon>
        <taxon>Actinomycetes</taxon>
        <taxon>Streptosporangiales</taxon>
        <taxon>Thermomonosporaceae</taxon>
        <taxon>Actinomadura</taxon>
    </lineage>
</organism>
<dbReference type="Pfam" id="PF06114">
    <property type="entry name" value="Peptidase_M78"/>
    <property type="match status" value="1"/>
</dbReference>
<dbReference type="Gene3D" id="1.10.260.40">
    <property type="entry name" value="lambda repressor-like DNA-binding domains"/>
    <property type="match status" value="1"/>
</dbReference>
<feature type="region of interest" description="Disordered" evidence="2">
    <location>
        <begin position="1"/>
        <end position="29"/>
    </location>
</feature>
<feature type="domain" description="HTH cro/C1-type" evidence="3">
    <location>
        <begin position="35"/>
        <end position="89"/>
    </location>
</feature>
<dbReference type="SMART" id="SM00530">
    <property type="entry name" value="HTH_XRE"/>
    <property type="match status" value="1"/>
</dbReference>
<reference evidence="4 5" key="1">
    <citation type="journal article" date="2019" name="Int. J. Syst. Evol. Microbiol.">
        <title>The Global Catalogue of Microorganisms (GCM) 10K type strain sequencing project: providing services to taxonomists for standard genome sequencing and annotation.</title>
        <authorList>
            <consortium name="The Broad Institute Genomics Platform"/>
            <consortium name="The Broad Institute Genome Sequencing Center for Infectious Disease"/>
            <person name="Wu L."/>
            <person name="Ma J."/>
        </authorList>
    </citation>
    <scope>NUCLEOTIDE SEQUENCE [LARGE SCALE GENOMIC DNA]</scope>
    <source>
        <strain evidence="4 5">JCM 13850</strain>
    </source>
</reference>
<comment type="caution">
    <text evidence="4">The sequence shown here is derived from an EMBL/GenBank/DDBJ whole genome shotgun (WGS) entry which is preliminary data.</text>
</comment>
<dbReference type="Proteomes" id="UP001501020">
    <property type="component" value="Unassembled WGS sequence"/>
</dbReference>
<dbReference type="PANTHER" id="PTHR43236">
    <property type="entry name" value="ANTITOXIN HIGA1"/>
    <property type="match status" value="1"/>
</dbReference>
<dbReference type="RefSeq" id="WP_407061542.1">
    <property type="nucleotide sequence ID" value="NZ_BAAAMR010000075.1"/>
</dbReference>
<gene>
    <name evidence="4" type="ORF">GCM10009727_66700</name>
</gene>
<comment type="similarity">
    <text evidence="1">Belongs to the short-chain fatty acyl-CoA assimilation regulator (ScfR) family.</text>
</comment>
<evidence type="ECO:0000313" key="5">
    <source>
        <dbReference type="Proteomes" id="UP001501020"/>
    </source>
</evidence>
<evidence type="ECO:0000313" key="4">
    <source>
        <dbReference type="EMBL" id="GAA2157107.1"/>
    </source>
</evidence>
<protein>
    <submittedName>
        <fullName evidence="4">XRE family transcriptional regulator</fullName>
    </submittedName>
</protein>
<dbReference type="Gene3D" id="1.10.10.2910">
    <property type="match status" value="1"/>
</dbReference>
<dbReference type="PROSITE" id="PS50943">
    <property type="entry name" value="HTH_CROC1"/>
    <property type="match status" value="1"/>
</dbReference>
<dbReference type="CDD" id="cd00093">
    <property type="entry name" value="HTH_XRE"/>
    <property type="match status" value="1"/>
</dbReference>
<dbReference type="EMBL" id="BAAAMR010000075">
    <property type="protein sequence ID" value="GAA2157107.1"/>
    <property type="molecule type" value="Genomic_DNA"/>
</dbReference>
<keyword evidence="5" id="KW-1185">Reference proteome</keyword>
<evidence type="ECO:0000256" key="1">
    <source>
        <dbReference type="ARBA" id="ARBA00007227"/>
    </source>
</evidence>
<dbReference type="SUPFAM" id="SSF47413">
    <property type="entry name" value="lambda repressor-like DNA-binding domains"/>
    <property type="match status" value="1"/>
</dbReference>
<sequence length="394" mass="43090">MKSHEQLSAFGESSTGGHEKVSPRAIADGFDGTRLTQARRLAGLTKKEVAERIGVSPSAVGQYEAGVTRPRPEHIPLLAEALTAPVQFFLSGRPHGKLDGSMAHFRSLRSARAYQRAKAIAYVEQVWELTHALEKRVQLPLIDLPGFAGGEVVSGVDLPREPAAAAQALRAAWGLGEGPISHMVRHMEAHGIVVSLPRPDEDSDSVDAFSTTQLPRPIVVLTSNRANDVYRHRFTAAHELGHLVLHGDTAAGDMQQEREANAFAAEFLTPRDSIVSELPIRTDFRRLSELRSKWGVSIDSLLYRCRELGLLSDSAASRAYQRLHELRDQPGFAPEPIVGYPGEQPVLLAHAFDLAASETGLTVPALARELCWSVPRVRELIGLPEQRPILKLVP</sequence>
<dbReference type="InterPro" id="IPR052345">
    <property type="entry name" value="Rad_response_metalloprotease"/>
</dbReference>
<dbReference type="InterPro" id="IPR010359">
    <property type="entry name" value="IrrE_HExxH"/>
</dbReference>
<dbReference type="PANTHER" id="PTHR43236:SF1">
    <property type="entry name" value="BLL7220 PROTEIN"/>
    <property type="match status" value="1"/>
</dbReference>